<dbReference type="InterPro" id="IPR041650">
    <property type="entry name" value="HEPN_Swt1"/>
</dbReference>
<reference evidence="2" key="1">
    <citation type="journal article" date="2021" name="Proc. Natl. Acad. Sci. U.S.A.">
        <title>Global biogeography of chemosynthetic symbionts reveals both localized and globally distributed symbiont groups. .</title>
        <authorList>
            <person name="Osvatic J.T."/>
            <person name="Wilkins L.G.E."/>
            <person name="Leibrecht L."/>
            <person name="Leray M."/>
            <person name="Zauner S."/>
            <person name="Polzin J."/>
            <person name="Camacho Y."/>
            <person name="Gros O."/>
            <person name="van Gils J.A."/>
            <person name="Eisen J.A."/>
            <person name="Petersen J.M."/>
            <person name="Yuen B."/>
        </authorList>
    </citation>
    <scope>NUCLEOTIDE SEQUENCE</scope>
    <source>
        <strain evidence="2">MAGclacostrist055</strain>
    </source>
</reference>
<proteinExistence type="predicted"/>
<name>A0A9E4NHZ0_9GAMM</name>
<organism evidence="2 3">
    <name type="scientific">Candidatus Thiodiazotropha taylori</name>
    <dbReference type="NCBI Taxonomy" id="2792791"/>
    <lineage>
        <taxon>Bacteria</taxon>
        <taxon>Pseudomonadati</taxon>
        <taxon>Pseudomonadota</taxon>
        <taxon>Gammaproteobacteria</taxon>
        <taxon>Chromatiales</taxon>
        <taxon>Sedimenticolaceae</taxon>
        <taxon>Candidatus Thiodiazotropha</taxon>
    </lineage>
</organism>
<evidence type="ECO:0000313" key="3">
    <source>
        <dbReference type="Proteomes" id="UP000886674"/>
    </source>
</evidence>
<evidence type="ECO:0000313" key="2">
    <source>
        <dbReference type="EMBL" id="MCG7977583.1"/>
    </source>
</evidence>
<dbReference type="Pfam" id="PF18731">
    <property type="entry name" value="HEPN_Swt1"/>
    <property type="match status" value="1"/>
</dbReference>
<comment type="caution">
    <text evidence="2">The sequence shown here is derived from an EMBL/GenBank/DDBJ whole genome shotgun (WGS) entry which is preliminary data.</text>
</comment>
<dbReference type="Proteomes" id="UP000886674">
    <property type="component" value="Unassembled WGS sequence"/>
</dbReference>
<dbReference type="AlphaFoldDB" id="A0A9E4NHZ0"/>
<feature type="domain" description="Swt1-like HEPN" evidence="1">
    <location>
        <begin position="69"/>
        <end position="196"/>
    </location>
</feature>
<dbReference type="EMBL" id="JAEPCR010000021">
    <property type="protein sequence ID" value="MCG7977583.1"/>
    <property type="molecule type" value="Genomic_DNA"/>
</dbReference>
<protein>
    <submittedName>
        <fullName evidence="2">Swt1 family HEPN domain-containing protein</fullName>
    </submittedName>
</protein>
<evidence type="ECO:0000259" key="1">
    <source>
        <dbReference type="Pfam" id="PF18731"/>
    </source>
</evidence>
<gene>
    <name evidence="2" type="ORF">JAY77_05480</name>
</gene>
<sequence>MKLNREDSLRSFSMSVMLLNEELRQVEDRYGIDLRIETKVVTNDEGHYLNQFDIGVRHEARDMAIHYETFYCLEKSIRTLISDILNPDPDGESEWWGEDVVPPDIIERVESRQRKEREEGITPRSSDPIDYTTFGELGGIIKKNWVSFGGVLNDIKAVEKVLARLNTLRGPIAHCSPLAEDEVLRLDLTVRDWLRLLT</sequence>
<accession>A0A9E4NHZ0</accession>